<accession>A0AAV4APE9</accession>
<feature type="region of interest" description="Disordered" evidence="1">
    <location>
        <begin position="1"/>
        <end position="20"/>
    </location>
</feature>
<dbReference type="Proteomes" id="UP000735302">
    <property type="component" value="Unassembled WGS sequence"/>
</dbReference>
<gene>
    <name evidence="2" type="ORF">PoB_003955100</name>
</gene>
<evidence type="ECO:0000313" key="2">
    <source>
        <dbReference type="EMBL" id="GFO13046.1"/>
    </source>
</evidence>
<proteinExistence type="predicted"/>
<protein>
    <submittedName>
        <fullName evidence="2">Uncharacterized protein</fullName>
    </submittedName>
</protein>
<name>A0AAV4APE9_9GAST</name>
<evidence type="ECO:0000313" key="3">
    <source>
        <dbReference type="Proteomes" id="UP000735302"/>
    </source>
</evidence>
<keyword evidence="3" id="KW-1185">Reference proteome</keyword>
<evidence type="ECO:0000256" key="1">
    <source>
        <dbReference type="SAM" id="MobiDB-lite"/>
    </source>
</evidence>
<dbReference type="AlphaFoldDB" id="A0AAV4APE9"/>
<comment type="caution">
    <text evidence="2">The sequence shown here is derived from an EMBL/GenBank/DDBJ whole genome shotgun (WGS) entry which is preliminary data.</text>
</comment>
<feature type="compositionally biased region" description="Basic and acidic residues" evidence="1">
    <location>
        <begin position="1"/>
        <end position="19"/>
    </location>
</feature>
<organism evidence="2 3">
    <name type="scientific">Plakobranchus ocellatus</name>
    <dbReference type="NCBI Taxonomy" id="259542"/>
    <lineage>
        <taxon>Eukaryota</taxon>
        <taxon>Metazoa</taxon>
        <taxon>Spiralia</taxon>
        <taxon>Lophotrochozoa</taxon>
        <taxon>Mollusca</taxon>
        <taxon>Gastropoda</taxon>
        <taxon>Heterobranchia</taxon>
        <taxon>Euthyneura</taxon>
        <taxon>Panpulmonata</taxon>
        <taxon>Sacoglossa</taxon>
        <taxon>Placobranchoidea</taxon>
        <taxon>Plakobranchidae</taxon>
        <taxon>Plakobranchus</taxon>
    </lineage>
</organism>
<sequence length="129" mass="14823">MREKKRDGGEIDKEKEERTRKVKALRHRLKGYIWRNIKPYKVSQRIVGSRPQYLDNSQDGTRSGRKIYSLIQCVDASTWTTKSSKQEPSMKLSAESHMVISQDPRSYIGLVKLSLVVEANQGEATLLKT</sequence>
<reference evidence="2 3" key="1">
    <citation type="journal article" date="2021" name="Elife">
        <title>Chloroplast acquisition without the gene transfer in kleptoplastic sea slugs, Plakobranchus ocellatus.</title>
        <authorList>
            <person name="Maeda T."/>
            <person name="Takahashi S."/>
            <person name="Yoshida T."/>
            <person name="Shimamura S."/>
            <person name="Takaki Y."/>
            <person name="Nagai Y."/>
            <person name="Toyoda A."/>
            <person name="Suzuki Y."/>
            <person name="Arimoto A."/>
            <person name="Ishii H."/>
            <person name="Satoh N."/>
            <person name="Nishiyama T."/>
            <person name="Hasebe M."/>
            <person name="Maruyama T."/>
            <person name="Minagawa J."/>
            <person name="Obokata J."/>
            <person name="Shigenobu S."/>
        </authorList>
    </citation>
    <scope>NUCLEOTIDE SEQUENCE [LARGE SCALE GENOMIC DNA]</scope>
</reference>
<dbReference type="EMBL" id="BLXT01004479">
    <property type="protein sequence ID" value="GFO13046.1"/>
    <property type="molecule type" value="Genomic_DNA"/>
</dbReference>